<dbReference type="EMBL" id="LN891028">
    <property type="protein sequence ID" value="CUS11214.1"/>
    <property type="molecule type" value="Genomic_DNA"/>
</dbReference>
<protein>
    <submittedName>
        <fullName evidence="1">Uncharacterized protein</fullName>
    </submittedName>
</protein>
<accession>A0A292PVP8</accession>
<reference evidence="1" key="1">
    <citation type="submission" date="2015-10" db="EMBL/GenBank/DDBJ databases">
        <authorList>
            <person name="Regsiter A."/>
            <person name="william w."/>
        </authorList>
    </citation>
    <scope>NUCLEOTIDE SEQUENCE</scope>
    <source>
        <strain evidence="1">Montdore</strain>
    </source>
</reference>
<feature type="non-terminal residue" evidence="1">
    <location>
        <position position="169"/>
    </location>
</feature>
<sequence>MCCHQYSSCGTAHWLESLLRPEIISDPPHFQFHPHGVLAIGSFSLSRSLSLSVNLSAPVADRPAPGEQSHRSAPQVLEQLVNGGSPMCKLRMIPYAQLDRWECSTDNSLSVMATEYRYGMVYYGTSQRPLFCVVRVRYQRRNRLGGEGSVIADDIPKARKEEGKEGDCE</sequence>
<name>A0A292PVP8_9PEZI</name>
<evidence type="ECO:0000313" key="2">
    <source>
        <dbReference type="Proteomes" id="UP001412239"/>
    </source>
</evidence>
<gene>
    <name evidence="1" type="ORF">GSTUAT00004713001</name>
</gene>
<organism evidence="1 2">
    <name type="scientific">Tuber aestivum</name>
    <name type="common">summer truffle</name>
    <dbReference type="NCBI Taxonomy" id="59557"/>
    <lineage>
        <taxon>Eukaryota</taxon>
        <taxon>Fungi</taxon>
        <taxon>Dikarya</taxon>
        <taxon>Ascomycota</taxon>
        <taxon>Pezizomycotina</taxon>
        <taxon>Pezizomycetes</taxon>
        <taxon>Pezizales</taxon>
        <taxon>Tuberaceae</taxon>
        <taxon>Tuber</taxon>
    </lineage>
</organism>
<evidence type="ECO:0000313" key="1">
    <source>
        <dbReference type="EMBL" id="CUS11214.1"/>
    </source>
</evidence>
<dbReference type="Proteomes" id="UP001412239">
    <property type="component" value="Unassembled WGS sequence"/>
</dbReference>
<dbReference type="AlphaFoldDB" id="A0A292PVP8"/>
<keyword evidence="2" id="KW-1185">Reference proteome</keyword>
<proteinExistence type="predicted"/>